<dbReference type="STRING" id="743788.S8FQ68"/>
<dbReference type="PANTHER" id="PTHR34689:SF1">
    <property type="entry name" value="NUCLEIC ACID-BINDING PROTEIN"/>
    <property type="match status" value="1"/>
</dbReference>
<feature type="compositionally biased region" description="Basic residues" evidence="1">
    <location>
        <begin position="48"/>
        <end position="98"/>
    </location>
</feature>
<accession>S8FQ68</accession>
<name>S8FQ68_FOMSC</name>
<dbReference type="OrthoDB" id="2538345at2759"/>
<evidence type="ECO:0000313" key="3">
    <source>
        <dbReference type="Proteomes" id="UP000015241"/>
    </source>
</evidence>
<feature type="compositionally biased region" description="Low complexity" evidence="1">
    <location>
        <begin position="99"/>
        <end position="110"/>
    </location>
</feature>
<protein>
    <submittedName>
        <fullName evidence="2">Uncharacterized protein</fullName>
    </submittedName>
</protein>
<keyword evidence="3" id="KW-1185">Reference proteome</keyword>
<dbReference type="EMBL" id="KE504149">
    <property type="protein sequence ID" value="EPT00455.1"/>
    <property type="molecule type" value="Genomic_DNA"/>
</dbReference>
<evidence type="ECO:0000313" key="2">
    <source>
        <dbReference type="EMBL" id="EPT00455.1"/>
    </source>
</evidence>
<feature type="compositionally biased region" description="Basic residues" evidence="1">
    <location>
        <begin position="117"/>
        <end position="142"/>
    </location>
</feature>
<gene>
    <name evidence="2" type="ORF">FOMPIDRAFT_1023821</name>
</gene>
<dbReference type="Proteomes" id="UP000015241">
    <property type="component" value="Unassembled WGS sequence"/>
</dbReference>
<feature type="region of interest" description="Disordered" evidence="1">
    <location>
        <begin position="1"/>
        <end position="145"/>
    </location>
</feature>
<evidence type="ECO:0000256" key="1">
    <source>
        <dbReference type="SAM" id="MobiDB-lite"/>
    </source>
</evidence>
<sequence length="302" mass="36076">MRGRSRSRERQPTERDHPRDEQRDSGEGKGKEKEKESATDRGEEGSHRHQRHRSRSHSPRRHRRHSRSHSGHRRHGRSHSRSPRRHRHRSKEGRRRSRSISSSSSSSSSNDSDDSRRRRRKERKRRHKEKKERKKEKKRRKAGVVSHHQWGKYGIITETDLYTKEQEFRAWLVEERKINPETITKDQTKKEFARFVEDYNTATLPHEKFYHMEAYERRMNALRAGEFVPPPDDAYDPDADLRAVQSAHKRKNIERDTYMSKEQLEELRKVQAERIQAGKMKLLGMDVKQTMGVRMDGTMFDG</sequence>
<proteinExistence type="predicted"/>
<dbReference type="eggNOG" id="ENOG502QPV8">
    <property type="taxonomic scope" value="Eukaryota"/>
</dbReference>
<dbReference type="AlphaFoldDB" id="S8FQ68"/>
<dbReference type="HOGENOM" id="CLU_072374_0_0_1"/>
<reference evidence="2 3" key="1">
    <citation type="journal article" date="2012" name="Science">
        <title>The Paleozoic origin of enzymatic lignin decomposition reconstructed from 31 fungal genomes.</title>
        <authorList>
            <person name="Floudas D."/>
            <person name="Binder M."/>
            <person name="Riley R."/>
            <person name="Barry K."/>
            <person name="Blanchette R.A."/>
            <person name="Henrissat B."/>
            <person name="Martinez A.T."/>
            <person name="Otillar R."/>
            <person name="Spatafora J.W."/>
            <person name="Yadav J.S."/>
            <person name="Aerts A."/>
            <person name="Benoit I."/>
            <person name="Boyd A."/>
            <person name="Carlson A."/>
            <person name="Copeland A."/>
            <person name="Coutinho P.M."/>
            <person name="de Vries R.P."/>
            <person name="Ferreira P."/>
            <person name="Findley K."/>
            <person name="Foster B."/>
            <person name="Gaskell J."/>
            <person name="Glotzer D."/>
            <person name="Gorecki P."/>
            <person name="Heitman J."/>
            <person name="Hesse C."/>
            <person name="Hori C."/>
            <person name="Igarashi K."/>
            <person name="Jurgens J.A."/>
            <person name="Kallen N."/>
            <person name="Kersten P."/>
            <person name="Kohler A."/>
            <person name="Kuees U."/>
            <person name="Kumar T.K.A."/>
            <person name="Kuo A."/>
            <person name="LaButti K."/>
            <person name="Larrondo L.F."/>
            <person name="Lindquist E."/>
            <person name="Ling A."/>
            <person name="Lombard V."/>
            <person name="Lucas S."/>
            <person name="Lundell T."/>
            <person name="Martin R."/>
            <person name="McLaughlin D.J."/>
            <person name="Morgenstern I."/>
            <person name="Morin E."/>
            <person name="Murat C."/>
            <person name="Nagy L.G."/>
            <person name="Nolan M."/>
            <person name="Ohm R.A."/>
            <person name="Patyshakuliyeva A."/>
            <person name="Rokas A."/>
            <person name="Ruiz-Duenas F.J."/>
            <person name="Sabat G."/>
            <person name="Salamov A."/>
            <person name="Samejima M."/>
            <person name="Schmutz J."/>
            <person name="Slot J.C."/>
            <person name="St John F."/>
            <person name="Stenlid J."/>
            <person name="Sun H."/>
            <person name="Sun S."/>
            <person name="Syed K."/>
            <person name="Tsang A."/>
            <person name="Wiebenga A."/>
            <person name="Young D."/>
            <person name="Pisabarro A."/>
            <person name="Eastwood D.C."/>
            <person name="Martin F."/>
            <person name="Cullen D."/>
            <person name="Grigoriev I.V."/>
            <person name="Hibbett D.S."/>
        </authorList>
    </citation>
    <scope>NUCLEOTIDE SEQUENCE</scope>
    <source>
        <strain evidence="3">FP-58527</strain>
    </source>
</reference>
<dbReference type="InParanoid" id="S8FQ68"/>
<organism evidence="2 3">
    <name type="scientific">Fomitopsis schrenkii</name>
    <name type="common">Brown rot fungus</name>
    <dbReference type="NCBI Taxonomy" id="2126942"/>
    <lineage>
        <taxon>Eukaryota</taxon>
        <taxon>Fungi</taxon>
        <taxon>Dikarya</taxon>
        <taxon>Basidiomycota</taxon>
        <taxon>Agaricomycotina</taxon>
        <taxon>Agaricomycetes</taxon>
        <taxon>Polyporales</taxon>
        <taxon>Fomitopsis</taxon>
    </lineage>
</organism>
<feature type="compositionally biased region" description="Basic and acidic residues" evidence="1">
    <location>
        <begin position="1"/>
        <end position="47"/>
    </location>
</feature>
<dbReference type="PANTHER" id="PTHR34689">
    <property type="entry name" value="NUCLEIC ACID-BINDING PROTEIN"/>
    <property type="match status" value="1"/>
</dbReference>